<dbReference type="Proteomes" id="UP000789920">
    <property type="component" value="Unassembled WGS sequence"/>
</dbReference>
<reference evidence="1" key="1">
    <citation type="submission" date="2021-06" db="EMBL/GenBank/DDBJ databases">
        <authorList>
            <person name="Kallberg Y."/>
            <person name="Tangrot J."/>
            <person name="Rosling A."/>
        </authorList>
    </citation>
    <scope>NUCLEOTIDE SEQUENCE</scope>
    <source>
        <strain evidence="1">MA461A</strain>
    </source>
</reference>
<keyword evidence="2" id="KW-1185">Reference proteome</keyword>
<name>A0ACA9RFM5_9GLOM</name>
<comment type="caution">
    <text evidence="1">The sequence shown here is derived from an EMBL/GenBank/DDBJ whole genome shotgun (WGS) entry which is preliminary data.</text>
</comment>
<sequence>MSLITNTQINIAMSDKYHNDNSEETRQEITNIIMNHAQMNTQILYILEEREVYR</sequence>
<protein>
    <submittedName>
        <fullName evidence="1">19356_t:CDS:1</fullName>
    </submittedName>
</protein>
<feature type="non-terminal residue" evidence="1">
    <location>
        <position position="54"/>
    </location>
</feature>
<evidence type="ECO:0000313" key="2">
    <source>
        <dbReference type="Proteomes" id="UP000789920"/>
    </source>
</evidence>
<organism evidence="1 2">
    <name type="scientific">Racocetra persica</name>
    <dbReference type="NCBI Taxonomy" id="160502"/>
    <lineage>
        <taxon>Eukaryota</taxon>
        <taxon>Fungi</taxon>
        <taxon>Fungi incertae sedis</taxon>
        <taxon>Mucoromycota</taxon>
        <taxon>Glomeromycotina</taxon>
        <taxon>Glomeromycetes</taxon>
        <taxon>Diversisporales</taxon>
        <taxon>Gigasporaceae</taxon>
        <taxon>Racocetra</taxon>
    </lineage>
</organism>
<accession>A0ACA9RFM5</accession>
<gene>
    <name evidence="1" type="ORF">RPERSI_LOCUS19116</name>
</gene>
<dbReference type="EMBL" id="CAJVQC010051788">
    <property type="protein sequence ID" value="CAG8790801.1"/>
    <property type="molecule type" value="Genomic_DNA"/>
</dbReference>
<evidence type="ECO:0000313" key="1">
    <source>
        <dbReference type="EMBL" id="CAG8790801.1"/>
    </source>
</evidence>
<proteinExistence type="predicted"/>